<dbReference type="KEGG" id="tcu:Tcur_1524"/>
<feature type="domain" description="Nitroreductase" evidence="3">
    <location>
        <begin position="17"/>
        <end position="187"/>
    </location>
</feature>
<evidence type="ECO:0000256" key="2">
    <source>
        <dbReference type="ARBA" id="ARBA00023002"/>
    </source>
</evidence>
<dbReference type="InterPro" id="IPR029479">
    <property type="entry name" value="Nitroreductase"/>
</dbReference>
<dbReference type="AlphaFoldDB" id="D1AAU0"/>
<dbReference type="SUPFAM" id="SSF55469">
    <property type="entry name" value="FMN-dependent nitroreductase-like"/>
    <property type="match status" value="1"/>
</dbReference>
<dbReference type="PANTHER" id="PTHR43673">
    <property type="entry name" value="NAD(P)H NITROREDUCTASE YDGI-RELATED"/>
    <property type="match status" value="1"/>
</dbReference>
<sequence>MAGMTTLPLAPDELLTTTRSVRKRLDLDRPVPMELVKECLRIALQAPSGGNQQNWRWVVVTDPHLKERIGEYYRRSFTAYAASKSFAGALFQDDPARAEVQRRVGASAAYLAEVMGRVPVLLIPCLELPDGRLGEGNQAGVWGSLLPAVWSYMLAARARGLGTAWTSLHLRYEQQIAELLGLPPQVRQGALIPTAYYTGETFRPAPRRPLEEVLHVNGWQGES</sequence>
<dbReference type="eggNOG" id="COG0778">
    <property type="taxonomic scope" value="Bacteria"/>
</dbReference>
<evidence type="ECO:0000256" key="1">
    <source>
        <dbReference type="ARBA" id="ARBA00007118"/>
    </source>
</evidence>
<proteinExistence type="inferred from homology"/>
<keyword evidence="5" id="KW-1185">Reference proteome</keyword>
<dbReference type="Gene3D" id="3.40.109.10">
    <property type="entry name" value="NADH Oxidase"/>
    <property type="match status" value="1"/>
</dbReference>
<accession>D1AAU0</accession>
<organism evidence="4 5">
    <name type="scientific">Thermomonospora curvata (strain ATCC 19995 / DSM 43183 / JCM 3096 / KCTC 9072 / NBRC 15933 / NCIMB 10081 / Henssen B9)</name>
    <dbReference type="NCBI Taxonomy" id="471852"/>
    <lineage>
        <taxon>Bacteria</taxon>
        <taxon>Bacillati</taxon>
        <taxon>Actinomycetota</taxon>
        <taxon>Actinomycetes</taxon>
        <taxon>Streptosporangiales</taxon>
        <taxon>Thermomonosporaceae</taxon>
        <taxon>Thermomonospora</taxon>
    </lineage>
</organism>
<dbReference type="STRING" id="471852.Tcur_1524"/>
<dbReference type="CDD" id="cd02062">
    <property type="entry name" value="Nitro_FMN_reductase"/>
    <property type="match status" value="1"/>
</dbReference>
<reference evidence="4 5" key="1">
    <citation type="journal article" date="2011" name="Stand. Genomic Sci.">
        <title>Complete genome sequence of Thermomonospora curvata type strain (B9).</title>
        <authorList>
            <person name="Chertkov O."/>
            <person name="Sikorski J."/>
            <person name="Nolan M."/>
            <person name="Lapidus A."/>
            <person name="Lucas S."/>
            <person name="Del Rio T.G."/>
            <person name="Tice H."/>
            <person name="Cheng J.F."/>
            <person name="Goodwin L."/>
            <person name="Pitluck S."/>
            <person name="Liolios K."/>
            <person name="Ivanova N."/>
            <person name="Mavromatis K."/>
            <person name="Mikhailova N."/>
            <person name="Ovchinnikova G."/>
            <person name="Pati A."/>
            <person name="Chen A."/>
            <person name="Palaniappan K."/>
            <person name="Djao O.D."/>
            <person name="Land M."/>
            <person name="Hauser L."/>
            <person name="Chang Y.J."/>
            <person name="Jeffries C.D."/>
            <person name="Brettin T."/>
            <person name="Han C."/>
            <person name="Detter J.C."/>
            <person name="Rohde M."/>
            <person name="Goker M."/>
            <person name="Woyke T."/>
            <person name="Bristow J."/>
            <person name="Eisen J.A."/>
            <person name="Markowitz V."/>
            <person name="Hugenholtz P."/>
            <person name="Klenk H.P."/>
            <person name="Kyrpides N.C."/>
        </authorList>
    </citation>
    <scope>NUCLEOTIDE SEQUENCE [LARGE SCALE GENOMIC DNA]</scope>
    <source>
        <strain evidence="5">ATCC 19995 / DSM 43183 / JCM 3096 / KCTC 9072 / NBRC 15933 / NCIMB 10081 / Henssen B9</strain>
    </source>
</reference>
<dbReference type="HOGENOM" id="CLU_070764_7_2_11"/>
<dbReference type="InterPro" id="IPR000415">
    <property type="entry name" value="Nitroreductase-like"/>
</dbReference>
<evidence type="ECO:0000313" key="4">
    <source>
        <dbReference type="EMBL" id="ACY97100.1"/>
    </source>
</evidence>
<dbReference type="PANTHER" id="PTHR43673:SF10">
    <property type="entry name" value="NADH DEHYDROGENASE_NAD(P)H NITROREDUCTASE XCC3605-RELATED"/>
    <property type="match status" value="1"/>
</dbReference>
<gene>
    <name evidence="4" type="ordered locus">Tcur_1524</name>
</gene>
<dbReference type="EMBL" id="CP001738">
    <property type="protein sequence ID" value="ACY97100.1"/>
    <property type="molecule type" value="Genomic_DNA"/>
</dbReference>
<protein>
    <submittedName>
        <fullName evidence="4">Nitroreductase</fullName>
    </submittedName>
</protein>
<evidence type="ECO:0000313" key="5">
    <source>
        <dbReference type="Proteomes" id="UP000001918"/>
    </source>
</evidence>
<dbReference type="Pfam" id="PF00881">
    <property type="entry name" value="Nitroreductase"/>
    <property type="match status" value="1"/>
</dbReference>
<name>D1AAU0_THECD</name>
<evidence type="ECO:0000259" key="3">
    <source>
        <dbReference type="Pfam" id="PF00881"/>
    </source>
</evidence>
<keyword evidence="2" id="KW-0560">Oxidoreductase</keyword>
<comment type="similarity">
    <text evidence="1">Belongs to the nitroreductase family.</text>
</comment>
<dbReference type="Proteomes" id="UP000001918">
    <property type="component" value="Chromosome"/>
</dbReference>
<dbReference type="GO" id="GO:0016491">
    <property type="term" value="F:oxidoreductase activity"/>
    <property type="evidence" value="ECO:0007669"/>
    <property type="project" value="UniProtKB-KW"/>
</dbReference>